<accession>A0A9X3ST10</accession>
<dbReference type="EMBL" id="JAPZVQ010000001">
    <property type="protein sequence ID" value="MDA1383685.1"/>
    <property type="molecule type" value="Genomic_DNA"/>
</dbReference>
<dbReference type="CDD" id="cd06558">
    <property type="entry name" value="crotonase-like"/>
    <property type="match status" value="1"/>
</dbReference>
<dbReference type="Proteomes" id="UP001145799">
    <property type="component" value="Unassembled WGS sequence"/>
</dbReference>
<dbReference type="InterPro" id="IPR029045">
    <property type="entry name" value="ClpP/crotonase-like_dom_sf"/>
</dbReference>
<comment type="caution">
    <text evidence="2">The sequence shown here is derived from an EMBL/GenBank/DDBJ whole genome shotgun (WGS) entry which is preliminary data.</text>
</comment>
<dbReference type="PANTHER" id="PTHR43802">
    <property type="entry name" value="ENOYL-COA HYDRATASE"/>
    <property type="match status" value="1"/>
</dbReference>
<dbReference type="SUPFAM" id="SSF52096">
    <property type="entry name" value="ClpP/crotonase"/>
    <property type="match status" value="1"/>
</dbReference>
<evidence type="ECO:0000313" key="5">
    <source>
        <dbReference type="Proteomes" id="UP001183604"/>
    </source>
</evidence>
<gene>
    <name evidence="3" type="ORF">J2S69_005043</name>
    <name evidence="2" type="ORF">O2L01_01715</name>
</gene>
<dbReference type="AlphaFoldDB" id="A0A9X3ST10"/>
<reference evidence="2" key="1">
    <citation type="submission" date="2022-12" db="EMBL/GenBank/DDBJ databases">
        <title>Gycomyces niveus sp.nov., a novel actinomycete isolated from soil in Shouguang.</title>
        <authorList>
            <person name="Yang X."/>
        </authorList>
    </citation>
    <scope>NUCLEOTIDE SEQUENCE</scope>
    <source>
        <strain evidence="2">DSM 44724</strain>
    </source>
</reference>
<dbReference type="Gene3D" id="3.90.226.10">
    <property type="entry name" value="2-enoyl-CoA Hydratase, Chain A, domain 1"/>
    <property type="match status" value="1"/>
</dbReference>
<dbReference type="Pfam" id="PF00378">
    <property type="entry name" value="ECH_1"/>
    <property type="match status" value="1"/>
</dbReference>
<name>A0A9X3ST10_9ACTN</name>
<evidence type="ECO:0000256" key="1">
    <source>
        <dbReference type="ARBA" id="ARBA00005254"/>
    </source>
</evidence>
<dbReference type="RefSeq" id="WP_270119827.1">
    <property type="nucleotide sequence ID" value="NZ_BAAAOM010000001.1"/>
</dbReference>
<keyword evidence="5" id="KW-1185">Reference proteome</keyword>
<evidence type="ECO:0000313" key="4">
    <source>
        <dbReference type="Proteomes" id="UP001145799"/>
    </source>
</evidence>
<dbReference type="InterPro" id="IPR001753">
    <property type="entry name" value="Enoyl-CoA_hydra/iso"/>
</dbReference>
<organism evidence="2 4">
    <name type="scientific">Glycomyces lechevalierae</name>
    <dbReference type="NCBI Taxonomy" id="256034"/>
    <lineage>
        <taxon>Bacteria</taxon>
        <taxon>Bacillati</taxon>
        <taxon>Actinomycetota</taxon>
        <taxon>Actinomycetes</taxon>
        <taxon>Glycomycetales</taxon>
        <taxon>Glycomycetaceae</taxon>
        <taxon>Glycomyces</taxon>
    </lineage>
</organism>
<dbReference type="GO" id="GO:0003824">
    <property type="term" value="F:catalytic activity"/>
    <property type="evidence" value="ECO:0007669"/>
    <property type="project" value="UniProtKB-ARBA"/>
</dbReference>
<sequence>MNSQPPNYAARYAEHFAMERRDGVLLLRMHTGGGPAVMSLALHRAWGDVLREVGADPDNEVLVLTGTGDAWTGGLDPALRDRSPAQRSEDRYDLYREGIALLRSLVFSVDVPTIGALNGPGYHQELALACDLTLCTPGTAFDDTHFRSGAVPGDGQHLVFQELLGLKRAARLLYSGAGVTAAEALELGLVNEVVPGERLLPRAWELAAEIMAAPRSTRRLTHAVVQRPWQRRLVDDLAFGRTHHLLNT</sequence>
<proteinExistence type="inferred from homology"/>
<evidence type="ECO:0000313" key="2">
    <source>
        <dbReference type="EMBL" id="MDA1383685.1"/>
    </source>
</evidence>
<comment type="similarity">
    <text evidence="1">Belongs to the enoyl-CoA hydratase/isomerase family.</text>
</comment>
<evidence type="ECO:0000313" key="3">
    <source>
        <dbReference type="EMBL" id="MDR7341324.1"/>
    </source>
</evidence>
<protein>
    <submittedName>
        <fullName evidence="3">Enoyl-CoA hydratase/carnithine racemase</fullName>
    </submittedName>
    <submittedName>
        <fullName evidence="2">Enoyl-CoA hydratase/isomerase family protein</fullName>
    </submittedName>
</protein>
<dbReference type="EMBL" id="JAVDYD010000001">
    <property type="protein sequence ID" value="MDR7341324.1"/>
    <property type="molecule type" value="Genomic_DNA"/>
</dbReference>
<reference evidence="3 5" key="2">
    <citation type="submission" date="2023-07" db="EMBL/GenBank/DDBJ databases">
        <title>Sequencing the genomes of 1000 actinobacteria strains.</title>
        <authorList>
            <person name="Klenk H.-P."/>
        </authorList>
    </citation>
    <scope>NUCLEOTIDE SEQUENCE [LARGE SCALE GENOMIC DNA]</scope>
    <source>
        <strain evidence="3 5">DSM 44724</strain>
    </source>
</reference>
<dbReference type="Proteomes" id="UP001183604">
    <property type="component" value="Unassembled WGS sequence"/>
</dbReference>
<dbReference type="PANTHER" id="PTHR43802:SF1">
    <property type="entry name" value="IP11341P-RELATED"/>
    <property type="match status" value="1"/>
</dbReference>